<dbReference type="InterPro" id="IPR007484">
    <property type="entry name" value="Peptidase_M28"/>
</dbReference>
<keyword evidence="12" id="KW-1185">Reference proteome</keyword>
<reference evidence="11 12" key="1">
    <citation type="submission" date="2019-02" db="EMBL/GenBank/DDBJ databases">
        <title>Deep-cultivation of Planctomycetes and their phenomic and genomic characterization uncovers novel biology.</title>
        <authorList>
            <person name="Wiegand S."/>
            <person name="Jogler M."/>
            <person name="Boedeker C."/>
            <person name="Pinto D."/>
            <person name="Vollmers J."/>
            <person name="Rivas-Marin E."/>
            <person name="Kohn T."/>
            <person name="Peeters S.H."/>
            <person name="Heuer A."/>
            <person name="Rast P."/>
            <person name="Oberbeckmann S."/>
            <person name="Bunk B."/>
            <person name="Jeske O."/>
            <person name="Meyerdierks A."/>
            <person name="Storesund J.E."/>
            <person name="Kallscheuer N."/>
            <person name="Luecker S."/>
            <person name="Lage O.M."/>
            <person name="Pohl T."/>
            <person name="Merkel B.J."/>
            <person name="Hornburger P."/>
            <person name="Mueller R.-W."/>
            <person name="Bruemmer F."/>
            <person name="Labrenz M."/>
            <person name="Spormann A.M."/>
            <person name="Op den Camp H."/>
            <person name="Overmann J."/>
            <person name="Amann R."/>
            <person name="Jetten M.S.M."/>
            <person name="Mascher T."/>
            <person name="Medema M.H."/>
            <person name="Devos D.P."/>
            <person name="Kaster A.-K."/>
            <person name="Ovreas L."/>
            <person name="Rohde M."/>
            <person name="Galperin M.Y."/>
            <person name="Jogler C."/>
        </authorList>
    </citation>
    <scope>NUCLEOTIDE SEQUENCE [LARGE SCALE GENOMIC DNA]</scope>
    <source>
        <strain evidence="11 12">TBK1r</strain>
    </source>
</reference>
<keyword evidence="9" id="KW-0812">Transmembrane</keyword>
<dbReference type="RefSeq" id="WP_145217090.1">
    <property type="nucleotide sequence ID" value="NZ_CP036432.1"/>
</dbReference>
<evidence type="ECO:0000256" key="2">
    <source>
        <dbReference type="ARBA" id="ARBA00004128"/>
    </source>
</evidence>
<dbReference type="SUPFAM" id="SSF53187">
    <property type="entry name" value="Zn-dependent exopeptidases"/>
    <property type="match status" value="1"/>
</dbReference>
<keyword evidence="6 9" id="KW-1133">Transmembrane helix</keyword>
<evidence type="ECO:0000256" key="4">
    <source>
        <dbReference type="ARBA" id="ARBA00017435"/>
    </source>
</evidence>
<evidence type="ECO:0000256" key="8">
    <source>
        <dbReference type="ARBA" id="ARBA00031512"/>
    </source>
</evidence>
<evidence type="ECO:0000256" key="3">
    <source>
        <dbReference type="ARBA" id="ARBA00010918"/>
    </source>
</evidence>
<name>A0ABX5XXR6_9BACT</name>
<feature type="domain" description="Peptidase M28" evidence="10">
    <location>
        <begin position="121"/>
        <end position="308"/>
    </location>
</feature>
<accession>A0ABX5XXR6</accession>
<comment type="similarity">
    <text evidence="3">Belongs to the peptidase M28 family.</text>
</comment>
<feature type="transmembrane region" description="Helical" evidence="9">
    <location>
        <begin position="531"/>
        <end position="549"/>
    </location>
</feature>
<organism evidence="11 12">
    <name type="scientific">Stieleria magnilauensis</name>
    <dbReference type="NCBI Taxonomy" id="2527963"/>
    <lineage>
        <taxon>Bacteria</taxon>
        <taxon>Pseudomonadati</taxon>
        <taxon>Planctomycetota</taxon>
        <taxon>Planctomycetia</taxon>
        <taxon>Pirellulales</taxon>
        <taxon>Pirellulaceae</taxon>
        <taxon>Stieleria</taxon>
    </lineage>
</organism>
<evidence type="ECO:0000256" key="9">
    <source>
        <dbReference type="SAM" id="Phobius"/>
    </source>
</evidence>
<keyword evidence="7" id="KW-0325">Glycoprotein</keyword>
<dbReference type="InterPro" id="IPR045175">
    <property type="entry name" value="M28_fam"/>
</dbReference>
<feature type="transmembrane region" description="Helical" evidence="9">
    <location>
        <begin position="457"/>
        <end position="483"/>
    </location>
</feature>
<evidence type="ECO:0000256" key="6">
    <source>
        <dbReference type="ARBA" id="ARBA00022989"/>
    </source>
</evidence>
<sequence>MKRDASQFGRRIIVSTLTLALSVCLGWYQYRGPAPLAADAPVDQPSAARMRATLVELLGDPPQKHTTGTAAGEAFLERLEQKLDSYGVSTRRIEIPFDPERQDRHPKGRIDLLPPDTVLKNLWVTIEGSDPSLAPILVATHHDSCRWGPGAGDAGSAVVALVEHIRVLANSPPVHTTHYLFTDGEEFGLLGAYAIAAQDSLPFPTPMFVLNFDARGSSGGIPMFETHSGNHAWVSVLIDDLAPPKITSSLAVTVYRMLPNATDFNAWHGKLGLPGFNYAVIGGAHRYHQMDDTPDNLSDRTLQHMGAHLFSMHRAVDRLPADVVQRVQQASTQPDADNAVFFDLYGLTVIQFSERVQQVLALIAVVLIGVVCLRLRHPWRRLPRHVLNTLWAILIGLAVGLAIRFALLTTPWNAVKYTPIDLPAGLFTIAASFLAATFLLEWLVSRASAEEFKLVSDWIWLVTAALGTVLAFLLPGGGYLLVLPSLAYGLVRSVTANINLAAWSGWIVAIVLDGPLLVLLVQALGPWRQPLYAVLASLLAVLAMTTWSTQIRKKARPIPKNRPRLARGDA</sequence>
<dbReference type="Proteomes" id="UP000318081">
    <property type="component" value="Chromosome"/>
</dbReference>
<feature type="transmembrane region" description="Helical" evidence="9">
    <location>
        <begin position="12"/>
        <end position="30"/>
    </location>
</feature>
<comment type="function">
    <text evidence="1">May be involved in vacuolar sorting and osmoregulation.</text>
</comment>
<feature type="transmembrane region" description="Helical" evidence="9">
    <location>
        <begin position="387"/>
        <end position="406"/>
    </location>
</feature>
<comment type="subcellular location">
    <subcellularLocation>
        <location evidence="2">Vacuole membrane</location>
        <topology evidence="2">Multi-pass membrane protein</topology>
    </subcellularLocation>
</comment>
<proteinExistence type="inferred from homology"/>
<keyword evidence="9" id="KW-0472">Membrane</keyword>
<keyword evidence="5" id="KW-0926">Vacuole</keyword>
<evidence type="ECO:0000313" key="11">
    <source>
        <dbReference type="EMBL" id="QDV86240.1"/>
    </source>
</evidence>
<evidence type="ECO:0000313" key="12">
    <source>
        <dbReference type="Proteomes" id="UP000318081"/>
    </source>
</evidence>
<evidence type="ECO:0000256" key="5">
    <source>
        <dbReference type="ARBA" id="ARBA00022554"/>
    </source>
</evidence>
<evidence type="ECO:0000256" key="1">
    <source>
        <dbReference type="ARBA" id="ARBA00003273"/>
    </source>
</evidence>
<feature type="transmembrane region" description="Helical" evidence="9">
    <location>
        <begin position="503"/>
        <end position="524"/>
    </location>
</feature>
<gene>
    <name evidence="11" type="ORF">TBK1r_52590</name>
</gene>
<feature type="transmembrane region" description="Helical" evidence="9">
    <location>
        <begin position="426"/>
        <end position="445"/>
    </location>
</feature>
<feature type="transmembrane region" description="Helical" evidence="9">
    <location>
        <begin position="356"/>
        <end position="375"/>
    </location>
</feature>
<evidence type="ECO:0000256" key="7">
    <source>
        <dbReference type="ARBA" id="ARBA00023180"/>
    </source>
</evidence>
<dbReference type="EMBL" id="CP036432">
    <property type="protein sequence ID" value="QDV86240.1"/>
    <property type="molecule type" value="Genomic_DNA"/>
</dbReference>
<dbReference type="PANTHER" id="PTHR12147">
    <property type="entry name" value="METALLOPEPTIDASE M28 FAMILY MEMBER"/>
    <property type="match status" value="1"/>
</dbReference>
<protein>
    <recommendedName>
        <fullName evidence="4">Vacuolar membrane protease</fullName>
    </recommendedName>
    <alternativeName>
        <fullName evidence="8">FXNA-related family protease 1</fullName>
    </alternativeName>
</protein>
<dbReference type="Pfam" id="PF04389">
    <property type="entry name" value="Peptidase_M28"/>
    <property type="match status" value="1"/>
</dbReference>
<dbReference type="Gene3D" id="3.40.630.10">
    <property type="entry name" value="Zn peptidases"/>
    <property type="match status" value="1"/>
</dbReference>
<evidence type="ECO:0000259" key="10">
    <source>
        <dbReference type="Pfam" id="PF04389"/>
    </source>
</evidence>
<dbReference type="PANTHER" id="PTHR12147:SF58">
    <property type="entry name" value="VACUOLAR MEMBRANE PROTEASE"/>
    <property type="match status" value="1"/>
</dbReference>